<proteinExistence type="predicted"/>
<accession>A0A1G8EL08</accession>
<dbReference type="Proteomes" id="UP000243588">
    <property type="component" value="Unassembled WGS sequence"/>
</dbReference>
<name>A0A1G8EL08_9FLAO</name>
<keyword evidence="2" id="KW-1185">Reference proteome</keyword>
<organism evidence="1 2">
    <name type="scientific">Myroides phaeus</name>
    <dbReference type="NCBI Taxonomy" id="702745"/>
    <lineage>
        <taxon>Bacteria</taxon>
        <taxon>Pseudomonadati</taxon>
        <taxon>Bacteroidota</taxon>
        <taxon>Flavobacteriia</taxon>
        <taxon>Flavobacteriales</taxon>
        <taxon>Flavobacteriaceae</taxon>
        <taxon>Myroides</taxon>
    </lineage>
</organism>
<dbReference type="STRING" id="702745.SAMN05421818_11169"/>
<gene>
    <name evidence="1" type="ORF">SAMN05421818_11169</name>
</gene>
<evidence type="ECO:0000313" key="2">
    <source>
        <dbReference type="Proteomes" id="UP000243588"/>
    </source>
</evidence>
<evidence type="ECO:0000313" key="1">
    <source>
        <dbReference type="EMBL" id="SDH70598.1"/>
    </source>
</evidence>
<reference evidence="2" key="1">
    <citation type="submission" date="2016-10" db="EMBL/GenBank/DDBJ databases">
        <authorList>
            <person name="Varghese N."/>
            <person name="Submissions S."/>
        </authorList>
    </citation>
    <scope>NUCLEOTIDE SEQUENCE [LARGE SCALE GENOMIC DNA]</scope>
    <source>
        <strain evidence="2">DSM 23313</strain>
    </source>
</reference>
<dbReference type="EMBL" id="FNDQ01000011">
    <property type="protein sequence ID" value="SDH70598.1"/>
    <property type="molecule type" value="Genomic_DNA"/>
</dbReference>
<protein>
    <submittedName>
        <fullName evidence="1">Uncharacterized protein</fullName>
    </submittedName>
</protein>
<sequence>MKIVLYSIVRKPNNELQIMNKKLLSIACLMGTFSMYSQVGIGTKIPNKSAELAVVSDKRGLLIPNVFLKNKTDITTIQAGNIESLLVYNTNKNDQLSVGYYYWHNNLWNKLLVEKDIPELVINYFEEITQGGDVTNIIKNIVRKTEGNVFYENGKFYYINVNGDKVEIDFSTIQFNETLTILNYDSASGLLTYTNEKGQVVTIDIKESVKAFETLTKIEQDIDKGTITFYDENGNSTVLLIADFIQKHETETTLVRNSPGNYSYTNEKNVVTEITVIGDLVEVINNKLDQLLYQTLKNFVDLEETVTKLEYNASTKMLAYTDENRQLHNIDITQVVKDNQDITRIDSSNSKNITVSSVQSGNILTYVLEVNTATTSDLGVVKPGSGLIVDEFGALSVDVTTILNGKHLSGNEKIVVTNGAGSVLKEVSLDINEAKLSLQNIGGVLNLNQLYSGNSGDILFVDASGDIVWSALETVTSNKLTLNQAELSSTVNGVLSSVSLVDKISNEMIQSRAVTQEKLGALESQVSMVPVVQIDGSVKYQKINEEQIEGKLLESVNNLLTVTSGAGAILKDVTLTVNQSNFELNKIGGTLSISKIEAGPNNTVLITNNAGDVEWVDQNSLVPTTTNALELTGNTLTSTVNNISSSVDLDESNVISSKAITGTGITVDGGVGASLTDVSLKITPGAEEQVLITRNNATEWVDQNTLVPTTTNALGLTGNTLTSTVNNISSSVDLDESNVISSKAITGTGITVDGGVGASLTDVSLKITPGAEEQVLITRNNATEWVDQNSLVPTTTNALELTGNTLTSTVNNISSSVDLDESNVISSKAITGTGITVDGGVGASLTDVSLKITPGAEEQVLITRNNATEWVDQNSLVPTTTNALELTGNTLTSTVNNISSSVDLDESNVISSKAITGTGITVDGGVGASLTDVSLKITPGAEEQVLITRNNATEWVDQNSLVPTTTNALGLTGNTLTSTVNNISSSVDLDESNVISSKAITGTGITVDGGVGASLTDVSLKITPGAEEQVLITRNNATEWVDQNSLVPTTTNALELTGNTLTSTVNNISSSVDLDESNVISSKAITGTGITVDGGVGASLTDVSLKITPGAEEQVLITRNNATEWVDQNSLVPTTTNALELTGNTLTSTVNNISSSVDLDESNVISSKAITGTGITVDGGVGASLTDVSLKITPGAEEQVLITRNNATEWVDQNSLVPTTTNALGLTGNTLTSTVNNISSSVDLDESNVISSKAITGTGITVDGGVGASLTDVSLKITPGAEEQVLITRNNATEWVDQNSLVPTTTNALELTGNTLTSTVNNISSSVDLDESNVISSKAITGTGITVDGGVGASLTDVSLKITPGAEEQVLITRNNATEWVDQNTLVPTTTNALGLTGNTLTSTVNNISSSVDLEDVIQGAQNTYAVIDGVNTTVVSTTTAKHTDYSVNVSKNAIQNAQKISEVIAGNGVLVNSVVVDDTTSYTVAVDPSSTQLLGDVTGPLNSNKVVAIQNEKVSTTTPLNNQVLTYDGVLKEWKPAIPQVNVDDVLNGKALTSTDLELSANAPTALLKAVTANIKTGAVTSDKILDRTILPIDIAKAGSLEALITDSTGMPKWSSQQTLVQDNQKISHVAAGENVNVVESYLDNTTTYTIDVKSALPKFFYMPSVLIPTAEGQSSQNGVTYSNATRKGSINLYEIYNEQFSTPVLSSRSGATLPVIDVADLDFIITYIDSNVFFNLQLTEQGLLTYEVRPTANVTNGSFMNIVFSIR</sequence>